<comment type="caution">
    <text evidence="1">The sequence shown here is derived from an EMBL/GenBank/DDBJ whole genome shotgun (WGS) entry which is preliminary data.</text>
</comment>
<evidence type="ECO:0000313" key="2">
    <source>
        <dbReference type="Proteomes" id="UP000005709"/>
    </source>
</evidence>
<proteinExistence type="predicted"/>
<organism evidence="1 2">
    <name type="scientific">Campylobacter gracilis RM3268</name>
    <dbReference type="NCBI Taxonomy" id="553220"/>
    <lineage>
        <taxon>Bacteria</taxon>
        <taxon>Pseudomonadati</taxon>
        <taxon>Campylobacterota</taxon>
        <taxon>Epsilonproteobacteria</taxon>
        <taxon>Campylobacterales</taxon>
        <taxon>Campylobacteraceae</taxon>
        <taxon>Campylobacter</taxon>
    </lineage>
</organism>
<dbReference type="Proteomes" id="UP000005709">
    <property type="component" value="Unassembled WGS sequence"/>
</dbReference>
<keyword evidence="2" id="KW-1185">Reference proteome</keyword>
<sequence>MGSLQCETPGFGCSGLEQAHINSAAQANKRAFFILNPFKKIL</sequence>
<reference evidence="1 2" key="1">
    <citation type="submission" date="2009-07" db="EMBL/GenBank/DDBJ databases">
        <authorList>
            <person name="Madupu R."/>
            <person name="Sebastian Y."/>
            <person name="Durkin A.S."/>
            <person name="Torralba M."/>
            <person name="Methe B."/>
            <person name="Sutton G.G."/>
            <person name="Strausberg R.L."/>
            <person name="Nelson K.E."/>
        </authorList>
    </citation>
    <scope>NUCLEOTIDE SEQUENCE [LARGE SCALE GENOMIC DNA]</scope>
    <source>
        <strain evidence="1 2">RM3268</strain>
    </source>
</reference>
<accession>C8PH49</accession>
<gene>
    <name evidence="1" type="ORF">CAMGR0001_2237</name>
</gene>
<name>C8PH49_9BACT</name>
<protein>
    <submittedName>
        <fullName evidence="1">Uncharacterized protein</fullName>
    </submittedName>
</protein>
<evidence type="ECO:0000313" key="1">
    <source>
        <dbReference type="EMBL" id="EEV17870.1"/>
    </source>
</evidence>
<dbReference type="AlphaFoldDB" id="C8PH49"/>
<dbReference type="EMBL" id="ACYG01000022">
    <property type="protein sequence ID" value="EEV17870.1"/>
    <property type="molecule type" value="Genomic_DNA"/>
</dbReference>